<dbReference type="InterPro" id="IPR001660">
    <property type="entry name" value="SAM"/>
</dbReference>
<evidence type="ECO:0000259" key="9">
    <source>
        <dbReference type="PROSITE" id="PS50105"/>
    </source>
</evidence>
<sequence>MDRRSPGDRQADTSKTVTTASSSSVVTMATPSSSTQPPSTSLSIIPPDRQAVQVIQHAMNRPQSMAAQYLHQMYAAQQQHFMLQTAALQQHQHPAHLQSLAAIQQASVCQRSPSSSTGSLVQAAGVSQNSITLPASPVTARLIGRTQTSTASAATISQQAMLLGNRPASCNQAQMYLRTQMLILTPAATVAAIQSDLPTVTSCSSLPTSSQVQSCHSAAQLCASGCYRTYSGPIMLISGSMLLSLDSLAVALLTAHIFNDSSPAGYYVPRAPSAAYPPVQTHTLVKQQLSCPVGQQVAHHQLIVQQATGGAPSSRQLQPIALRVAPRDTHSNPLPLSVKRLTASSTHSQLRNEPPALSSSSSPLPPPPPPPLILPRLPQNPPASLHRVSLHSVRALAVQSGQVLLTERELPVAEALVQMPYQNLPPPQTVAVDLKVHPVKHNETAPVSQHTGPLHHPIKMVQVQNYSVNRITCLHETPSPLTLYAFYCVAVTGSSSITPSHWRSPPVEESSQLTTTDNSGNSGTNNPPPPPPSPLPPPLLPASAKVPSQPPSAPASLPGSPKRSTHVLTHLVEGFVIKEGLEPFPVCGRALCRNWSSEVAELGESVPDVLQCEYCGSSGYARTFLRSKRFCSMSCVRSVSCTKRIAVLHAGRMAHRPLGRRGRPPSRVNGASREHFVMQVSSIEEEEEEEEPPVPMTTRLRKQAERAQERVREQRTVETIIVSDAEDDVGCPSQWNVEQVFSYISTLPGGADVAEEFRSQEIDGQALLLLTEDHLVSTMNLKLGPALKLCAHINSLKDA</sequence>
<feature type="domain" description="FCS-type" evidence="10">
    <location>
        <begin position="603"/>
        <end position="637"/>
    </location>
</feature>
<dbReference type="Proteomes" id="UP000265160">
    <property type="component" value="LG18"/>
</dbReference>
<feature type="domain" description="SAM" evidence="9">
    <location>
        <begin position="735"/>
        <end position="799"/>
    </location>
</feature>
<evidence type="ECO:0000259" key="10">
    <source>
        <dbReference type="PROSITE" id="PS51024"/>
    </source>
</evidence>
<dbReference type="GO" id="GO:0045892">
    <property type="term" value="P:negative regulation of DNA-templated transcription"/>
    <property type="evidence" value="ECO:0007669"/>
    <property type="project" value="TreeGrafter"/>
</dbReference>
<dbReference type="Gene3D" id="3.30.60.160">
    <property type="match status" value="1"/>
</dbReference>
<dbReference type="CDD" id="cd09577">
    <property type="entry name" value="SAM_Ph1_2_3"/>
    <property type="match status" value="1"/>
</dbReference>
<evidence type="ECO:0000256" key="8">
    <source>
        <dbReference type="SAM" id="MobiDB-lite"/>
    </source>
</evidence>
<dbReference type="SMART" id="SM00454">
    <property type="entry name" value="SAM"/>
    <property type="match status" value="1"/>
</dbReference>
<reference evidence="11 12" key="1">
    <citation type="journal article" date="2014" name="Nature">
        <title>The genomic substrate for adaptive radiation in African cichlid fish.</title>
        <authorList>
            <person name="Brawand D."/>
            <person name="Wagner C.E."/>
            <person name="Li Y.I."/>
            <person name="Malinsky M."/>
            <person name="Keller I."/>
            <person name="Fan S."/>
            <person name="Simakov O."/>
            <person name="Ng A.Y."/>
            <person name="Lim Z.W."/>
            <person name="Bezault E."/>
            <person name="Turner-Maier J."/>
            <person name="Johnson J."/>
            <person name="Alcazar R."/>
            <person name="Noh H.J."/>
            <person name="Russell P."/>
            <person name="Aken B."/>
            <person name="Alfoldi J."/>
            <person name="Amemiya C."/>
            <person name="Azzouzi N."/>
            <person name="Baroiller J.F."/>
            <person name="Barloy-Hubler F."/>
            <person name="Berlin A."/>
            <person name="Bloomquist R."/>
            <person name="Carleton K.L."/>
            <person name="Conte M.A."/>
            <person name="D'Cotta H."/>
            <person name="Eshel O."/>
            <person name="Gaffney L."/>
            <person name="Galibert F."/>
            <person name="Gante H.F."/>
            <person name="Gnerre S."/>
            <person name="Greuter L."/>
            <person name="Guyon R."/>
            <person name="Haddad N.S."/>
            <person name="Haerty W."/>
            <person name="Harris R.M."/>
            <person name="Hofmann H.A."/>
            <person name="Hourlier T."/>
            <person name="Hulata G."/>
            <person name="Jaffe D.B."/>
            <person name="Lara M."/>
            <person name="Lee A.P."/>
            <person name="MacCallum I."/>
            <person name="Mwaiko S."/>
            <person name="Nikaido M."/>
            <person name="Nishihara H."/>
            <person name="Ozouf-Costaz C."/>
            <person name="Penman D.J."/>
            <person name="Przybylski D."/>
            <person name="Rakotomanga M."/>
            <person name="Renn S.C.P."/>
            <person name="Ribeiro F.J."/>
            <person name="Ron M."/>
            <person name="Salzburger W."/>
            <person name="Sanchez-Pulido L."/>
            <person name="Santos M.E."/>
            <person name="Searle S."/>
            <person name="Sharpe T."/>
            <person name="Swofford R."/>
            <person name="Tan F.J."/>
            <person name="Williams L."/>
            <person name="Young S."/>
            <person name="Yin S."/>
            <person name="Okada N."/>
            <person name="Kocher T.D."/>
            <person name="Miska E.A."/>
            <person name="Lander E.S."/>
            <person name="Venkatesh B."/>
            <person name="Fernald R.D."/>
            <person name="Meyer A."/>
            <person name="Ponting C.P."/>
            <person name="Streelman J.T."/>
            <person name="Lindblad-Toh K."/>
            <person name="Seehausen O."/>
            <person name="Di Palma F."/>
        </authorList>
    </citation>
    <scope>NUCLEOTIDE SEQUENCE</scope>
</reference>
<keyword evidence="4" id="KW-0862">Zinc</keyword>
<dbReference type="AlphaFoldDB" id="A0A3P9DER1"/>
<comment type="subcellular location">
    <subcellularLocation>
        <location evidence="1">Nucleus</location>
    </subcellularLocation>
</comment>
<feature type="compositionally biased region" description="Pro residues" evidence="8">
    <location>
        <begin position="526"/>
        <end position="540"/>
    </location>
</feature>
<dbReference type="GeneTree" id="ENSGT00940000162952"/>
<evidence type="ECO:0000256" key="7">
    <source>
        <dbReference type="PROSITE-ProRule" id="PRU00367"/>
    </source>
</evidence>
<reference evidence="11" key="3">
    <citation type="submission" date="2025-09" db="UniProtKB">
        <authorList>
            <consortium name="Ensembl"/>
        </authorList>
    </citation>
    <scope>IDENTIFICATION</scope>
</reference>
<dbReference type="GO" id="GO:0003677">
    <property type="term" value="F:DNA binding"/>
    <property type="evidence" value="ECO:0007669"/>
    <property type="project" value="UniProtKB-KW"/>
</dbReference>
<dbReference type="PANTHER" id="PTHR12247:SF138">
    <property type="entry name" value="POLYHOMEOTIC DISTAL, ISOFORM A-RELATED"/>
    <property type="match status" value="1"/>
</dbReference>
<feature type="compositionally biased region" description="Low complexity" evidence="8">
    <location>
        <begin position="514"/>
        <end position="525"/>
    </location>
</feature>
<name>A0A3P9DER1_9CICH</name>
<evidence type="ECO:0000256" key="1">
    <source>
        <dbReference type="ARBA" id="ARBA00004123"/>
    </source>
</evidence>
<dbReference type="InterPro" id="IPR013761">
    <property type="entry name" value="SAM/pointed_sf"/>
</dbReference>
<feature type="region of interest" description="Disordered" evidence="8">
    <location>
        <begin position="1"/>
        <end position="44"/>
    </location>
</feature>
<dbReference type="PROSITE" id="PS50105">
    <property type="entry name" value="SAM_DOMAIN"/>
    <property type="match status" value="1"/>
</dbReference>
<dbReference type="InterPro" id="IPR012313">
    <property type="entry name" value="Znf_FCS"/>
</dbReference>
<dbReference type="PROSITE" id="PS51024">
    <property type="entry name" value="ZF_FCS"/>
    <property type="match status" value="1"/>
</dbReference>
<evidence type="ECO:0000256" key="6">
    <source>
        <dbReference type="ARBA" id="ARBA00023242"/>
    </source>
</evidence>
<dbReference type="InterPro" id="IPR050548">
    <property type="entry name" value="PcG_chromatin_remod_factors"/>
</dbReference>
<feature type="region of interest" description="Disordered" evidence="8">
    <location>
        <begin position="343"/>
        <end position="380"/>
    </location>
</feature>
<dbReference type="Pfam" id="PF00536">
    <property type="entry name" value="SAM_1"/>
    <property type="match status" value="1"/>
</dbReference>
<keyword evidence="6" id="KW-0539">Nucleus</keyword>
<dbReference type="Pfam" id="PF21319">
    <property type="entry name" value="zf-FCS_1"/>
    <property type="match status" value="1"/>
</dbReference>
<dbReference type="PANTHER" id="PTHR12247">
    <property type="entry name" value="POLYCOMB GROUP PROTEIN"/>
    <property type="match status" value="1"/>
</dbReference>
<feature type="compositionally biased region" description="Pro residues" evidence="8">
    <location>
        <begin position="363"/>
        <end position="380"/>
    </location>
</feature>
<protein>
    <submittedName>
        <fullName evidence="11">Polyhomeotic homolog 3</fullName>
    </submittedName>
</protein>
<dbReference type="GO" id="GO:0003682">
    <property type="term" value="F:chromatin binding"/>
    <property type="evidence" value="ECO:0007669"/>
    <property type="project" value="TreeGrafter"/>
</dbReference>
<evidence type="ECO:0000256" key="3">
    <source>
        <dbReference type="ARBA" id="ARBA00022771"/>
    </source>
</evidence>
<dbReference type="STRING" id="106582.ENSMZEP00005032854"/>
<dbReference type="Gene3D" id="1.10.150.50">
    <property type="entry name" value="Transcription Factor, Ets-1"/>
    <property type="match status" value="1"/>
</dbReference>
<keyword evidence="3 7" id="KW-0863">Zinc-finger</keyword>
<evidence type="ECO:0000256" key="4">
    <source>
        <dbReference type="ARBA" id="ARBA00022833"/>
    </source>
</evidence>
<organism evidence="11 12">
    <name type="scientific">Maylandia zebra</name>
    <name type="common">zebra mbuna</name>
    <dbReference type="NCBI Taxonomy" id="106582"/>
    <lineage>
        <taxon>Eukaryota</taxon>
        <taxon>Metazoa</taxon>
        <taxon>Chordata</taxon>
        <taxon>Craniata</taxon>
        <taxon>Vertebrata</taxon>
        <taxon>Euteleostomi</taxon>
        <taxon>Actinopterygii</taxon>
        <taxon>Neopterygii</taxon>
        <taxon>Teleostei</taxon>
        <taxon>Neoteleostei</taxon>
        <taxon>Acanthomorphata</taxon>
        <taxon>Ovalentaria</taxon>
        <taxon>Cichlomorphae</taxon>
        <taxon>Cichliformes</taxon>
        <taxon>Cichlidae</taxon>
        <taxon>African cichlids</taxon>
        <taxon>Pseudocrenilabrinae</taxon>
        <taxon>Haplochromini</taxon>
        <taxon>Maylandia</taxon>
        <taxon>Maylandia zebra complex</taxon>
    </lineage>
</organism>
<dbReference type="InterPro" id="IPR038603">
    <property type="entry name" value="Znf_FCS_sf"/>
</dbReference>
<dbReference type="GO" id="GO:0008270">
    <property type="term" value="F:zinc ion binding"/>
    <property type="evidence" value="ECO:0007669"/>
    <property type="project" value="UniProtKB-KW"/>
</dbReference>
<dbReference type="GO" id="GO:0042393">
    <property type="term" value="F:histone binding"/>
    <property type="evidence" value="ECO:0007669"/>
    <property type="project" value="TreeGrafter"/>
</dbReference>
<keyword evidence="2" id="KW-0479">Metal-binding</keyword>
<feature type="region of interest" description="Disordered" evidence="8">
    <location>
        <begin position="497"/>
        <end position="563"/>
    </location>
</feature>
<feature type="compositionally biased region" description="Basic and acidic residues" evidence="8">
    <location>
        <begin position="1"/>
        <end position="12"/>
    </location>
</feature>
<dbReference type="SUPFAM" id="SSF47769">
    <property type="entry name" value="SAM/Pointed domain"/>
    <property type="match status" value="1"/>
</dbReference>
<evidence type="ECO:0000256" key="5">
    <source>
        <dbReference type="ARBA" id="ARBA00023125"/>
    </source>
</evidence>
<keyword evidence="5" id="KW-0238">DNA-binding</keyword>
<keyword evidence="12" id="KW-1185">Reference proteome</keyword>
<reference evidence="11" key="2">
    <citation type="submission" date="2025-08" db="UniProtKB">
        <authorList>
            <consortium name="Ensembl"/>
        </authorList>
    </citation>
    <scope>IDENTIFICATION</scope>
</reference>
<evidence type="ECO:0000256" key="2">
    <source>
        <dbReference type="ARBA" id="ARBA00022723"/>
    </source>
</evidence>
<dbReference type="Ensembl" id="ENSMZET00005033913.1">
    <property type="protein sequence ID" value="ENSMZEP00005032854.1"/>
    <property type="gene ID" value="ENSMZEG00005024464.1"/>
</dbReference>
<proteinExistence type="predicted"/>
<evidence type="ECO:0000313" key="12">
    <source>
        <dbReference type="Proteomes" id="UP000265160"/>
    </source>
</evidence>
<feature type="compositionally biased region" description="Low complexity" evidence="8">
    <location>
        <begin position="13"/>
        <end position="44"/>
    </location>
</feature>
<evidence type="ECO:0000313" key="11">
    <source>
        <dbReference type="Ensembl" id="ENSMZEP00005032854.1"/>
    </source>
</evidence>
<accession>A0A3P9DER1</accession>
<dbReference type="GO" id="GO:0035102">
    <property type="term" value="C:PRC1 complex"/>
    <property type="evidence" value="ECO:0007669"/>
    <property type="project" value="TreeGrafter"/>
</dbReference>